<dbReference type="AlphaFoldDB" id="A0A543G9Q9"/>
<dbReference type="EMBL" id="VFPH01000001">
    <property type="protein sequence ID" value="TQM42829.1"/>
    <property type="molecule type" value="Genomic_DNA"/>
</dbReference>
<proteinExistence type="predicted"/>
<evidence type="ECO:0000313" key="2">
    <source>
        <dbReference type="Proteomes" id="UP000319818"/>
    </source>
</evidence>
<accession>A0A543G9Q9</accession>
<dbReference type="Gene3D" id="3.30.1870.10">
    <property type="entry name" value="EreA-like, domain 2"/>
    <property type="match status" value="1"/>
</dbReference>
<dbReference type="SUPFAM" id="SSF159501">
    <property type="entry name" value="EreA/ChaN-like"/>
    <property type="match status" value="1"/>
</dbReference>
<organism evidence="1 2">
    <name type="scientific">Pseudonocardia cypriaca</name>
    <dbReference type="NCBI Taxonomy" id="882449"/>
    <lineage>
        <taxon>Bacteria</taxon>
        <taxon>Bacillati</taxon>
        <taxon>Actinomycetota</taxon>
        <taxon>Actinomycetes</taxon>
        <taxon>Pseudonocardiales</taxon>
        <taxon>Pseudonocardiaceae</taxon>
        <taxon>Pseudonocardia</taxon>
    </lineage>
</organism>
<keyword evidence="2" id="KW-1185">Reference proteome</keyword>
<dbReference type="Gene3D" id="1.20.1440.30">
    <property type="entry name" value="Biosynthetic Protein domain"/>
    <property type="match status" value="1"/>
</dbReference>
<name>A0A543G9Q9_9PSEU</name>
<dbReference type="InterPro" id="IPR052036">
    <property type="entry name" value="Hydrolase/PRTase-associated"/>
</dbReference>
<dbReference type="Pfam" id="PF05139">
    <property type="entry name" value="Erythro_esteras"/>
    <property type="match status" value="1"/>
</dbReference>
<dbReference type="GO" id="GO:0046677">
    <property type="term" value="P:response to antibiotic"/>
    <property type="evidence" value="ECO:0007669"/>
    <property type="project" value="InterPro"/>
</dbReference>
<sequence>MDELSDDGVIPLSTLEPEAPLDDLGWLDELIGDAKVVAIGESEHYTREYLQLRHRLTRYLVERHGFGAVAMESGFAEGWLVDGWVRGGDGELGHVMANGLTSLSGLWTEIRDLLAWMRDRGVGFYGIDLGGSNVSLLPGLDAVTAYLAEADPELRPDPAVRETALAFSAGSPFGIPAAMAGYPALPGERRDALTAGLADLRARLIARRLEYLRRSGAEAYARALRTMDLTVTIDAQFRAMARGGQFAMHRETAIADTVEWIVDREEGRVVLPAHNGHVQRCPCTMPGVAEASMGMHLADRLGSDYVVIGTTAGTGPTLADAPEFFAGTLFAEMGPPDPDSLDALMAASHDGPFAVDLRRLPPTDTARVRAAGRQRFGRLYSEQNPLAAYDAVIHVPRLTAAEPDAAAVAASPADVRKAFAG</sequence>
<dbReference type="PANTHER" id="PTHR31299:SF0">
    <property type="entry name" value="ESTERASE, PUTATIVE (AFU_ORTHOLOGUE AFUA_1G05850)-RELATED"/>
    <property type="match status" value="1"/>
</dbReference>
<dbReference type="CDD" id="cd14728">
    <property type="entry name" value="Ere-like"/>
    <property type="match status" value="1"/>
</dbReference>
<evidence type="ECO:0000313" key="1">
    <source>
        <dbReference type="EMBL" id="TQM42829.1"/>
    </source>
</evidence>
<protein>
    <submittedName>
        <fullName evidence="1">Erythromycin esterase</fullName>
    </submittedName>
</protein>
<dbReference type="OrthoDB" id="9810066at2"/>
<dbReference type="Proteomes" id="UP000319818">
    <property type="component" value="Unassembled WGS sequence"/>
</dbReference>
<dbReference type="InterPro" id="IPR007815">
    <property type="entry name" value="Emycin_Estase"/>
</dbReference>
<dbReference type="RefSeq" id="WP_142095615.1">
    <property type="nucleotide sequence ID" value="NZ_VFPH01000001.1"/>
</dbReference>
<reference evidence="1 2" key="1">
    <citation type="submission" date="2019-06" db="EMBL/GenBank/DDBJ databases">
        <title>Sequencing the genomes of 1000 actinobacteria strains.</title>
        <authorList>
            <person name="Klenk H.-P."/>
        </authorList>
    </citation>
    <scope>NUCLEOTIDE SEQUENCE [LARGE SCALE GENOMIC DNA]</scope>
    <source>
        <strain evidence="1 2">DSM 45511</strain>
    </source>
</reference>
<gene>
    <name evidence="1" type="ORF">FB388_0165</name>
</gene>
<comment type="caution">
    <text evidence="1">The sequence shown here is derived from an EMBL/GenBank/DDBJ whole genome shotgun (WGS) entry which is preliminary data.</text>
</comment>
<dbReference type="PANTHER" id="PTHR31299">
    <property type="entry name" value="ESTERASE, PUTATIVE (AFU_ORTHOLOGUE AFUA_1G05850)-RELATED"/>
    <property type="match status" value="1"/>
</dbReference>
<dbReference type="Gene3D" id="3.40.1660.10">
    <property type="entry name" value="EreA-like (biosynthetic domain)"/>
    <property type="match status" value="1"/>
</dbReference>